<organism evidence="1 2">
    <name type="scientific">Leptospira ellinghausenii</name>
    <dbReference type="NCBI Taxonomy" id="1917822"/>
    <lineage>
        <taxon>Bacteria</taxon>
        <taxon>Pseudomonadati</taxon>
        <taxon>Spirochaetota</taxon>
        <taxon>Spirochaetia</taxon>
        <taxon>Leptospirales</taxon>
        <taxon>Leptospiraceae</taxon>
        <taxon>Leptospira</taxon>
    </lineage>
</organism>
<dbReference type="RefSeq" id="WP_245918355.1">
    <property type="nucleotide sequence ID" value="NZ_BFAZ01000009.1"/>
</dbReference>
<dbReference type="EMBL" id="BFAZ01000009">
    <property type="protein sequence ID" value="GBF42506.1"/>
    <property type="molecule type" value="Genomic_DNA"/>
</dbReference>
<sequence length="93" mass="10557">MVLTNKGVVVIDTPWTEPQTEELIQSIQTKFQKQIVFLIVTQAHDDRMAGVPNFLKRNIPVFSTTEVVVSGHGNWGKLDLLRHTIRLLISPNH</sequence>
<dbReference type="AlphaFoldDB" id="A0A2P2DCX8"/>
<evidence type="ECO:0000313" key="1">
    <source>
        <dbReference type="EMBL" id="GBF42506.1"/>
    </source>
</evidence>
<comment type="caution">
    <text evidence="1">The sequence shown here is derived from an EMBL/GenBank/DDBJ whole genome shotgun (WGS) entry which is preliminary data.</text>
</comment>
<dbReference type="SUPFAM" id="SSF56281">
    <property type="entry name" value="Metallo-hydrolase/oxidoreductase"/>
    <property type="match status" value="1"/>
</dbReference>
<dbReference type="Proteomes" id="UP000245206">
    <property type="component" value="Unassembled WGS sequence"/>
</dbReference>
<keyword evidence="2" id="KW-1185">Reference proteome</keyword>
<accession>A0A2P2DCX8</accession>
<dbReference type="Gene3D" id="3.60.15.10">
    <property type="entry name" value="Ribonuclease Z/Hydroxyacylglutathione hydrolase-like"/>
    <property type="match status" value="1"/>
</dbReference>
<dbReference type="InterPro" id="IPR036866">
    <property type="entry name" value="RibonucZ/Hydroxyglut_hydro"/>
</dbReference>
<reference evidence="2" key="1">
    <citation type="journal article" date="2019" name="Microbiol. Immunol.">
        <title>Molecular and phenotypic characterization of Leptospira johnsonii sp. nov., Leptospira ellinghausenii sp. nov. and Leptospira ryugenii sp. nov. isolated from soil and water in Japan.</title>
        <authorList>
            <person name="Masuzawa T."/>
            <person name="Saito M."/>
            <person name="Nakao R."/>
            <person name="Nikaido Y."/>
            <person name="Matsumoto M."/>
            <person name="Ogawa M."/>
            <person name="Yokoyama M."/>
            <person name="Hidaka Y."/>
            <person name="Tomita J."/>
            <person name="Sakakibara K."/>
            <person name="Suzuki K."/>
            <person name="Yasuda S."/>
            <person name="Sato H."/>
            <person name="Yamaguchi M."/>
            <person name="Yoshida S.I."/>
            <person name="Koizumi N."/>
            <person name="Kawamura Y."/>
        </authorList>
    </citation>
    <scope>NUCLEOTIDE SEQUENCE [LARGE SCALE GENOMIC DNA]</scope>
    <source>
        <strain evidence="2">E18</strain>
    </source>
</reference>
<proteinExistence type="predicted"/>
<gene>
    <name evidence="1" type="ORF">LPTSP2_17930</name>
</gene>
<name>A0A2P2DCX8_9LEPT</name>
<evidence type="ECO:0000313" key="2">
    <source>
        <dbReference type="Proteomes" id="UP000245206"/>
    </source>
</evidence>
<protein>
    <submittedName>
        <fullName evidence="1">Putative beta-lactamase Bla2</fullName>
    </submittedName>
</protein>